<sequence>TPKFQIPSRSPLLLALQPDTRPPLGPALAVGRLDRIAEHGADLAF</sequence>
<dbReference type="Proteomes" id="UP000005237">
    <property type="component" value="Unassembled WGS sequence"/>
</dbReference>
<evidence type="ECO:0000313" key="1">
    <source>
        <dbReference type="EnsemblMetazoa" id="CJA41776.1"/>
    </source>
</evidence>
<proteinExistence type="predicted"/>
<dbReference type="EnsemblMetazoa" id="CJA41776.1">
    <property type="protein sequence ID" value="CJA41776.1"/>
    <property type="gene ID" value="WBGene00217624"/>
</dbReference>
<keyword evidence="2" id="KW-1185">Reference proteome</keyword>
<accession>A0A8R1ESC8</accession>
<name>A0A8R1ESC8_CAEJA</name>
<protein>
    <submittedName>
        <fullName evidence="1">Uncharacterized protein</fullName>
    </submittedName>
</protein>
<dbReference type="AlphaFoldDB" id="A0A8R1ESC8"/>
<organism evidence="1 2">
    <name type="scientific">Caenorhabditis japonica</name>
    <dbReference type="NCBI Taxonomy" id="281687"/>
    <lineage>
        <taxon>Eukaryota</taxon>
        <taxon>Metazoa</taxon>
        <taxon>Ecdysozoa</taxon>
        <taxon>Nematoda</taxon>
        <taxon>Chromadorea</taxon>
        <taxon>Rhabditida</taxon>
        <taxon>Rhabditina</taxon>
        <taxon>Rhabditomorpha</taxon>
        <taxon>Rhabditoidea</taxon>
        <taxon>Rhabditidae</taxon>
        <taxon>Peloderinae</taxon>
        <taxon>Caenorhabditis</taxon>
    </lineage>
</organism>
<reference evidence="2" key="1">
    <citation type="submission" date="2010-08" db="EMBL/GenBank/DDBJ databases">
        <authorList>
            <consortium name="Caenorhabditis japonica Sequencing Consortium"/>
            <person name="Wilson R.K."/>
        </authorList>
    </citation>
    <scope>NUCLEOTIDE SEQUENCE [LARGE SCALE GENOMIC DNA]</scope>
    <source>
        <strain evidence="2">DF5081</strain>
    </source>
</reference>
<reference evidence="1" key="2">
    <citation type="submission" date="2022-06" db="UniProtKB">
        <authorList>
            <consortium name="EnsemblMetazoa"/>
        </authorList>
    </citation>
    <scope>IDENTIFICATION</scope>
    <source>
        <strain evidence="1">DF5081</strain>
    </source>
</reference>
<evidence type="ECO:0000313" key="2">
    <source>
        <dbReference type="Proteomes" id="UP000005237"/>
    </source>
</evidence>